<feature type="chain" id="PRO_5013969169" evidence="1">
    <location>
        <begin position="23"/>
        <end position="82"/>
    </location>
</feature>
<name>A0A2G5BH79_COERN</name>
<dbReference type="AlphaFoldDB" id="A0A2G5BH79"/>
<sequence length="82" mass="9293">MLSLYNKYIFLFASILPTFASSYPIDTQLFKPIISYSGPPLVNRVFLTTDYIEDISMSFNCNDCVDRNLFARGIGPGKLGYH</sequence>
<dbReference type="Proteomes" id="UP000242474">
    <property type="component" value="Unassembled WGS sequence"/>
</dbReference>
<dbReference type="EMBL" id="KZ303490">
    <property type="protein sequence ID" value="PIA18369.1"/>
    <property type="molecule type" value="Genomic_DNA"/>
</dbReference>
<keyword evidence="1" id="KW-0732">Signal</keyword>
<evidence type="ECO:0000313" key="2">
    <source>
        <dbReference type="EMBL" id="PIA18369.1"/>
    </source>
</evidence>
<reference evidence="2 3" key="1">
    <citation type="journal article" date="2015" name="Genome Biol. Evol.">
        <title>Phylogenomic analyses indicate that early fungi evolved digesting cell walls of algal ancestors of land plants.</title>
        <authorList>
            <person name="Chang Y."/>
            <person name="Wang S."/>
            <person name="Sekimoto S."/>
            <person name="Aerts A.L."/>
            <person name="Choi C."/>
            <person name="Clum A."/>
            <person name="LaButti K.M."/>
            <person name="Lindquist E.A."/>
            <person name="Yee Ngan C."/>
            <person name="Ohm R.A."/>
            <person name="Salamov A.A."/>
            <person name="Grigoriev I.V."/>
            <person name="Spatafora J.W."/>
            <person name="Berbee M.L."/>
        </authorList>
    </citation>
    <scope>NUCLEOTIDE SEQUENCE [LARGE SCALE GENOMIC DNA]</scope>
    <source>
        <strain evidence="2 3">NRRL 1564</strain>
    </source>
</reference>
<proteinExistence type="predicted"/>
<evidence type="ECO:0000313" key="3">
    <source>
        <dbReference type="Proteomes" id="UP000242474"/>
    </source>
</evidence>
<keyword evidence="3" id="KW-1185">Reference proteome</keyword>
<gene>
    <name evidence="2" type="ORF">COEREDRAFT_79846</name>
</gene>
<feature type="signal peptide" evidence="1">
    <location>
        <begin position="1"/>
        <end position="22"/>
    </location>
</feature>
<protein>
    <submittedName>
        <fullName evidence="2">Uncharacterized protein</fullName>
    </submittedName>
</protein>
<organism evidence="2 3">
    <name type="scientific">Coemansia reversa (strain ATCC 12441 / NRRL 1564)</name>
    <dbReference type="NCBI Taxonomy" id="763665"/>
    <lineage>
        <taxon>Eukaryota</taxon>
        <taxon>Fungi</taxon>
        <taxon>Fungi incertae sedis</taxon>
        <taxon>Zoopagomycota</taxon>
        <taxon>Kickxellomycotina</taxon>
        <taxon>Kickxellomycetes</taxon>
        <taxon>Kickxellales</taxon>
        <taxon>Kickxellaceae</taxon>
        <taxon>Coemansia</taxon>
    </lineage>
</organism>
<evidence type="ECO:0000256" key="1">
    <source>
        <dbReference type="SAM" id="SignalP"/>
    </source>
</evidence>
<accession>A0A2G5BH79</accession>